<reference evidence="9 10" key="1">
    <citation type="submission" date="2018-06" db="EMBL/GenBank/DDBJ databases">
        <authorList>
            <consortium name="Pathogen Informatics"/>
            <person name="Doyle S."/>
        </authorList>
    </citation>
    <scope>NUCLEOTIDE SEQUENCE [LARGE SCALE GENOMIC DNA]</scope>
    <source>
        <strain evidence="9 10">NCTC7295</strain>
    </source>
</reference>
<feature type="transmembrane region" description="Helical" evidence="7">
    <location>
        <begin position="31"/>
        <end position="52"/>
    </location>
</feature>
<evidence type="ECO:0000256" key="7">
    <source>
        <dbReference type="SAM" id="Phobius"/>
    </source>
</evidence>
<feature type="transmembrane region" description="Helical" evidence="7">
    <location>
        <begin position="5"/>
        <end position="25"/>
    </location>
</feature>
<keyword evidence="5 7" id="KW-1133">Transmembrane helix</keyword>
<keyword evidence="6 7" id="KW-0472">Membrane</keyword>
<feature type="transmembrane region" description="Helical" evidence="7">
    <location>
        <begin position="195"/>
        <end position="217"/>
    </location>
</feature>
<evidence type="ECO:0000256" key="1">
    <source>
        <dbReference type="ARBA" id="ARBA00004651"/>
    </source>
</evidence>
<dbReference type="PANTHER" id="PTHR32322:SF2">
    <property type="entry name" value="EAMA DOMAIN-CONTAINING PROTEIN"/>
    <property type="match status" value="1"/>
</dbReference>
<feature type="domain" description="EamA" evidence="8">
    <location>
        <begin position="3"/>
        <end position="130"/>
    </location>
</feature>
<name>A0A379S948_SALER</name>
<feature type="transmembrane region" description="Helical" evidence="7">
    <location>
        <begin position="259"/>
        <end position="280"/>
    </location>
</feature>
<dbReference type="Pfam" id="PF00892">
    <property type="entry name" value="EamA"/>
    <property type="match status" value="1"/>
</dbReference>
<evidence type="ECO:0000256" key="5">
    <source>
        <dbReference type="ARBA" id="ARBA00022989"/>
    </source>
</evidence>
<evidence type="ECO:0000259" key="8">
    <source>
        <dbReference type="Pfam" id="PF00892"/>
    </source>
</evidence>
<keyword evidence="3" id="KW-1003">Cell membrane</keyword>
<dbReference type="InterPro" id="IPR000620">
    <property type="entry name" value="EamA_dom"/>
</dbReference>
<accession>A0A379S948</accession>
<gene>
    <name evidence="9" type="primary">ytfF</name>
    <name evidence="9" type="ORF">NCTC7295_04925</name>
</gene>
<evidence type="ECO:0000256" key="6">
    <source>
        <dbReference type="ARBA" id="ARBA00023136"/>
    </source>
</evidence>
<evidence type="ECO:0000313" key="10">
    <source>
        <dbReference type="Proteomes" id="UP000254124"/>
    </source>
</evidence>
<evidence type="ECO:0000313" key="9">
    <source>
        <dbReference type="EMBL" id="SUG17181.1"/>
    </source>
</evidence>
<evidence type="ECO:0000256" key="4">
    <source>
        <dbReference type="ARBA" id="ARBA00022692"/>
    </source>
</evidence>
<dbReference type="PANTHER" id="PTHR32322">
    <property type="entry name" value="INNER MEMBRANE TRANSPORTER"/>
    <property type="match status" value="1"/>
</dbReference>
<dbReference type="InterPro" id="IPR037185">
    <property type="entry name" value="EmrE-like"/>
</dbReference>
<evidence type="ECO:0000256" key="2">
    <source>
        <dbReference type="ARBA" id="ARBA00007362"/>
    </source>
</evidence>
<dbReference type="AlphaFoldDB" id="A0A379S948"/>
<feature type="transmembrane region" description="Helical" evidence="7">
    <location>
        <begin position="92"/>
        <end position="113"/>
    </location>
</feature>
<comment type="similarity">
    <text evidence="2">Belongs to the EamA transporter family.</text>
</comment>
<dbReference type="EMBL" id="UGWZ01000001">
    <property type="protein sequence ID" value="SUG17181.1"/>
    <property type="molecule type" value="Genomic_DNA"/>
</dbReference>
<feature type="transmembrane region" description="Helical" evidence="7">
    <location>
        <begin position="154"/>
        <end position="175"/>
    </location>
</feature>
<keyword evidence="4 7" id="KW-0812">Transmembrane</keyword>
<dbReference type="Proteomes" id="UP000254124">
    <property type="component" value="Unassembled WGS sequence"/>
</dbReference>
<feature type="transmembrane region" description="Helical" evidence="7">
    <location>
        <begin position="229"/>
        <end position="252"/>
    </location>
</feature>
<dbReference type="SUPFAM" id="SSF103481">
    <property type="entry name" value="Multidrug resistance efflux transporter EmrE"/>
    <property type="match status" value="1"/>
</dbReference>
<sequence>MISGVLYALLAGLMWGLIFVGPLIVPDYPALLQSMGRYLALGLIALPIAWLGRTRLRQLTRKDWSTALSLTLMGNLIYYACLASAIQRTGAPVSTMIIGTLPVVIPVFANVLYSQRDGRLSWLRLAPALAFIGFGLLCVNIAELSQGLSNVSGWRYGSGIVLALISVACWAWYALRNARWLRENPDKHPMMWATAQALVTLPVSLIGYAAACLWLSIQKPMFTLPFGPHPALFIGLMIAIAVLCSWVGALCWNIASQKLPTVILGPLIVFETLAGLLYTFHSAPGNSPITDGKRYCAPGSRRGHCRESETEKSDRRSGHETLISCWLNSHVPRKSYSSPLKIHLKYTLYYGK</sequence>
<feature type="transmembrane region" description="Helical" evidence="7">
    <location>
        <begin position="64"/>
        <end position="86"/>
    </location>
</feature>
<dbReference type="GO" id="GO:0005886">
    <property type="term" value="C:plasma membrane"/>
    <property type="evidence" value="ECO:0007669"/>
    <property type="project" value="UniProtKB-SubCell"/>
</dbReference>
<feature type="transmembrane region" description="Helical" evidence="7">
    <location>
        <begin position="125"/>
        <end position="142"/>
    </location>
</feature>
<comment type="subcellular location">
    <subcellularLocation>
        <location evidence="1">Cell membrane</location>
        <topology evidence="1">Multi-pass membrane protein</topology>
    </subcellularLocation>
</comment>
<protein>
    <submittedName>
        <fullName evidence="9">Membrane protein</fullName>
    </submittedName>
</protein>
<organism evidence="9 10">
    <name type="scientific">Salmonella enterica subsp. arizonae</name>
    <dbReference type="NCBI Taxonomy" id="59203"/>
    <lineage>
        <taxon>Bacteria</taxon>
        <taxon>Pseudomonadati</taxon>
        <taxon>Pseudomonadota</taxon>
        <taxon>Gammaproteobacteria</taxon>
        <taxon>Enterobacterales</taxon>
        <taxon>Enterobacteriaceae</taxon>
        <taxon>Salmonella</taxon>
    </lineage>
</organism>
<evidence type="ECO:0000256" key="3">
    <source>
        <dbReference type="ARBA" id="ARBA00022475"/>
    </source>
</evidence>
<dbReference type="InterPro" id="IPR050638">
    <property type="entry name" value="AA-Vitamin_Transporters"/>
</dbReference>
<proteinExistence type="inferred from homology"/>